<protein>
    <submittedName>
        <fullName evidence="2">Rieske Fe-S protein</fullName>
    </submittedName>
</protein>
<dbReference type="GO" id="GO:0051537">
    <property type="term" value="F:2 iron, 2 sulfur cluster binding"/>
    <property type="evidence" value="ECO:0007669"/>
    <property type="project" value="InterPro"/>
</dbReference>
<sequence>MSADEDKYPSESGRRRFVKGVVGSAALGTVATGTAATVEVATSAAGAGGGITEYFAIENTDGPAPRGMPIIPVEIRNDNEIYGRWPEPETQTVQGKEVTVAEMDVGGTTYSTTWFQYCGVQTYEGIQPDADQDNAFRSAGGTYDWQADVDDGAVLTLDMFDDYEGWGNGIGQDGLGKPAVANWRSDGDVQTIPVQVMRSPEVSKMIAGEGKYASLSGEARSFLEAATENDVMAWLNKCTHFCCVPGFKAFGGSARFGGENSVYCQCHQSIYDPFSPVRRTFTALPRTE</sequence>
<gene>
    <name evidence="2" type="primary">qcrA</name>
    <name evidence="2" type="ORF">HSBGL_1978</name>
    <name evidence="1" type="ORF">HSR122_1088</name>
</gene>
<proteinExistence type="predicted"/>
<dbReference type="RefSeq" id="WP_229111711.1">
    <property type="nucleotide sequence ID" value="NZ_CP064788.1"/>
</dbReference>
<evidence type="ECO:0000313" key="4">
    <source>
        <dbReference type="Proteomes" id="UP000663305"/>
    </source>
</evidence>
<accession>A0A897NBX1</accession>
<dbReference type="GeneID" id="68861510"/>
<accession>A0A897NIF2</accession>
<dbReference type="Proteomes" id="UP000662973">
    <property type="component" value="Chromosome"/>
</dbReference>
<dbReference type="PANTHER" id="PTHR10134">
    <property type="entry name" value="CYTOCHROME B-C1 COMPLEX SUBUNIT RIESKE, MITOCHONDRIAL"/>
    <property type="match status" value="1"/>
</dbReference>
<dbReference type="InterPro" id="IPR036922">
    <property type="entry name" value="Rieske_2Fe-2S_sf"/>
</dbReference>
<organism evidence="2 4">
    <name type="scientific">Halapricum desulfuricans</name>
    <dbReference type="NCBI Taxonomy" id="2841257"/>
    <lineage>
        <taxon>Archaea</taxon>
        <taxon>Methanobacteriati</taxon>
        <taxon>Methanobacteriota</taxon>
        <taxon>Stenosarchaea group</taxon>
        <taxon>Halobacteria</taxon>
        <taxon>Halobacteriales</taxon>
        <taxon>Haloarculaceae</taxon>
        <taxon>Halapricum</taxon>
    </lineage>
</organism>
<dbReference type="KEGG" id="hds:HSR122_1088"/>
<dbReference type="EMBL" id="CP064789">
    <property type="protein sequence ID" value="QSG12388.1"/>
    <property type="molecule type" value="Genomic_DNA"/>
</dbReference>
<dbReference type="Proteomes" id="UP000663305">
    <property type="component" value="Chromosome"/>
</dbReference>
<dbReference type="Gene3D" id="2.102.10.10">
    <property type="entry name" value="Rieske [2Fe-2S] iron-sulphur domain"/>
    <property type="match status" value="1"/>
</dbReference>
<name>A0A897NIF2_9EURY</name>
<dbReference type="EMBL" id="CP064788">
    <property type="protein sequence ID" value="QSG08489.1"/>
    <property type="molecule type" value="Genomic_DNA"/>
</dbReference>
<dbReference type="PROSITE" id="PS51318">
    <property type="entry name" value="TAT"/>
    <property type="match status" value="1"/>
</dbReference>
<dbReference type="InterPro" id="IPR014349">
    <property type="entry name" value="Rieske_Fe-S_prot"/>
</dbReference>
<dbReference type="AlphaFoldDB" id="A0A897NIF2"/>
<evidence type="ECO:0000313" key="1">
    <source>
        <dbReference type="EMBL" id="QSG08489.1"/>
    </source>
</evidence>
<keyword evidence="3" id="KW-1185">Reference proteome</keyword>
<reference evidence="2 3" key="1">
    <citation type="submission" date="2020-11" db="EMBL/GenBank/DDBJ databases">
        <title>Carbohydrate-dependent, anaerobic sulfur respiration: A novel catabolism in halophilic archaea.</title>
        <authorList>
            <person name="Sorokin D.Y."/>
            <person name="Messina E."/>
            <person name="Smedile F."/>
            <person name="La Cono V."/>
            <person name="Hallsworth J.E."/>
            <person name="Yakimov M.M."/>
        </authorList>
    </citation>
    <scope>NUCLEOTIDE SEQUENCE</scope>
    <source>
        <strain evidence="2">HSR-Bgl</strain>
        <strain evidence="1 3">HSR12-2</strain>
    </source>
</reference>
<evidence type="ECO:0000313" key="3">
    <source>
        <dbReference type="Proteomes" id="UP000662973"/>
    </source>
</evidence>
<dbReference type="InterPro" id="IPR006311">
    <property type="entry name" value="TAT_signal"/>
</dbReference>
<evidence type="ECO:0000313" key="2">
    <source>
        <dbReference type="EMBL" id="QSG12388.1"/>
    </source>
</evidence>
<dbReference type="SUPFAM" id="SSF50022">
    <property type="entry name" value="ISP domain"/>
    <property type="match status" value="1"/>
</dbReference>